<proteinExistence type="predicted"/>
<dbReference type="EnsemblBacteria" id="AAM73078">
    <property type="protein sequence ID" value="AAM73078"/>
    <property type="gene ID" value="CT1858"/>
</dbReference>
<gene>
    <name evidence="1" type="ordered locus">CT1858</name>
</gene>
<dbReference type="HOGENOM" id="CLU_3372844_0_0_10"/>
<keyword evidence="2" id="KW-1185">Reference proteome</keyword>
<dbReference type="STRING" id="194439.CT1858"/>
<evidence type="ECO:0000313" key="1">
    <source>
        <dbReference type="EMBL" id="AAM73078.1"/>
    </source>
</evidence>
<protein>
    <submittedName>
        <fullName evidence="1">Uncharacterized protein</fullName>
    </submittedName>
</protein>
<dbReference type="Proteomes" id="UP000001007">
    <property type="component" value="Chromosome"/>
</dbReference>
<name>Q8KBD0_CHLTE</name>
<sequence length="34" mass="3997">MRLFSFTRECHAPAWHELKVNMSCLEELSMKAIS</sequence>
<dbReference type="AlphaFoldDB" id="Q8KBD0"/>
<accession>Q8KBD0</accession>
<dbReference type="EMBL" id="AE006470">
    <property type="protein sequence ID" value="AAM73078.1"/>
    <property type="molecule type" value="Genomic_DNA"/>
</dbReference>
<reference evidence="1 2" key="1">
    <citation type="journal article" date="2002" name="Proc. Natl. Acad. Sci. U.S.A.">
        <title>The complete genome sequence of Chlorobium tepidum TLS, a photosynthetic, anaerobic, green-sulfur bacterium.</title>
        <authorList>
            <person name="Eisen J.A."/>
            <person name="Nelson K.E."/>
            <person name="Paulsen I.T."/>
            <person name="Heidelberg J.F."/>
            <person name="Wu M."/>
            <person name="Dodson R.J."/>
            <person name="Deboy R."/>
            <person name="Gwinn M.L."/>
            <person name="Nelson W.C."/>
            <person name="Haft D.H."/>
            <person name="Hickey E.K."/>
            <person name="Peterson J.D."/>
            <person name="Durkin A.S."/>
            <person name="Kolonay J.L."/>
            <person name="Yang F."/>
            <person name="Holt I."/>
            <person name="Umayam L.A."/>
            <person name="Mason T."/>
            <person name="Brenner M."/>
            <person name="Shea T.P."/>
            <person name="Parksey D."/>
            <person name="Nierman W.C."/>
            <person name="Feldblyum T.V."/>
            <person name="Hansen C.L."/>
            <person name="Craven M.B."/>
            <person name="Radune D."/>
            <person name="Vamathevan J."/>
            <person name="Khouri H."/>
            <person name="White O."/>
            <person name="Gruber T.M."/>
            <person name="Ketchum K.A."/>
            <person name="Venter J.C."/>
            <person name="Tettelin H."/>
            <person name="Bryant D.A."/>
            <person name="Fraser C.M."/>
        </authorList>
    </citation>
    <scope>NUCLEOTIDE SEQUENCE [LARGE SCALE GENOMIC DNA]</scope>
    <source>
        <strain evidence="2">ATCC 49652 / DSM 12025 / NBRC 103806 / TLS</strain>
    </source>
</reference>
<evidence type="ECO:0000313" key="2">
    <source>
        <dbReference type="Proteomes" id="UP000001007"/>
    </source>
</evidence>
<organism evidence="1 2">
    <name type="scientific">Chlorobaculum tepidum (strain ATCC 49652 / DSM 12025 / NBRC 103806 / TLS)</name>
    <name type="common">Chlorobium tepidum</name>
    <dbReference type="NCBI Taxonomy" id="194439"/>
    <lineage>
        <taxon>Bacteria</taxon>
        <taxon>Pseudomonadati</taxon>
        <taxon>Chlorobiota</taxon>
        <taxon>Chlorobiia</taxon>
        <taxon>Chlorobiales</taxon>
        <taxon>Chlorobiaceae</taxon>
        <taxon>Chlorobaculum</taxon>
    </lineage>
</organism>
<dbReference type="KEGG" id="cte:CT1858"/>